<evidence type="ECO:0000313" key="1">
    <source>
        <dbReference type="EMBL" id="KRX15480.1"/>
    </source>
</evidence>
<name>A0A0V0RMF1_9BILA</name>
<sequence>MNESPTHEESSFRLWMRINRLTFPAGGVAVVDSKRKYFFILICHQCSSPKVNKSMAITIPCNVSAIGRIVKCQRTDAILPINLYA</sequence>
<comment type="caution">
    <text evidence="1">The sequence shown here is derived from an EMBL/GenBank/DDBJ whole genome shotgun (WGS) entry which is preliminary data.</text>
</comment>
<dbReference type="Proteomes" id="UP000054630">
    <property type="component" value="Unassembled WGS sequence"/>
</dbReference>
<dbReference type="AlphaFoldDB" id="A0A0V0RMF1"/>
<organism evidence="1 2">
    <name type="scientific">Trichinella nelsoni</name>
    <dbReference type="NCBI Taxonomy" id="6336"/>
    <lineage>
        <taxon>Eukaryota</taxon>
        <taxon>Metazoa</taxon>
        <taxon>Ecdysozoa</taxon>
        <taxon>Nematoda</taxon>
        <taxon>Enoplea</taxon>
        <taxon>Dorylaimia</taxon>
        <taxon>Trichinellida</taxon>
        <taxon>Trichinellidae</taxon>
        <taxon>Trichinella</taxon>
    </lineage>
</organism>
<proteinExistence type="predicted"/>
<reference evidence="1 2" key="1">
    <citation type="submission" date="2015-01" db="EMBL/GenBank/DDBJ databases">
        <title>Evolution of Trichinella species and genotypes.</title>
        <authorList>
            <person name="Korhonen P.K."/>
            <person name="Edoardo P."/>
            <person name="Giuseppe L.R."/>
            <person name="Gasser R.B."/>
        </authorList>
    </citation>
    <scope>NUCLEOTIDE SEQUENCE [LARGE SCALE GENOMIC DNA]</scope>
    <source>
        <strain evidence="1">ISS37</strain>
    </source>
</reference>
<accession>A0A0V0RMF1</accession>
<dbReference type="EMBL" id="JYDL01000130">
    <property type="protein sequence ID" value="KRX15480.1"/>
    <property type="molecule type" value="Genomic_DNA"/>
</dbReference>
<protein>
    <submittedName>
        <fullName evidence="1">Uncharacterized protein</fullName>
    </submittedName>
</protein>
<keyword evidence="2" id="KW-1185">Reference proteome</keyword>
<evidence type="ECO:0000313" key="2">
    <source>
        <dbReference type="Proteomes" id="UP000054630"/>
    </source>
</evidence>
<gene>
    <name evidence="1" type="ORF">T07_887</name>
</gene>